<dbReference type="EMBL" id="MU070077">
    <property type="protein sequence ID" value="KAF5830107.1"/>
    <property type="molecule type" value="Genomic_DNA"/>
</dbReference>
<feature type="compositionally biased region" description="Polar residues" evidence="1">
    <location>
        <begin position="677"/>
        <end position="687"/>
    </location>
</feature>
<sequence length="935" mass="97934">MLLSSASGQSPDLGADCYFNSPFVRQPAKHAIPHVDEGPLATHEKRRPHRRSISVEFGLSKRPHRNCTQPHLLHSSRDPSKCGSGPPSSSTTFTSVSGSNLFTVLSSLHTPPKASGSSFSTGQCAPKTRQKSLIEVMQATNKALSHFTPSDSECPFSPSPGSGLGSGDISPSPPLSPKMLPTRPNFGKHSLGSCNHPPEAQRSFHISRGNSRLKMGVPGSSTHSSEGGQDVGSEDEAGSVEAVEPGWGADCPEGGRQMGLYSNERVEAERPIRKLEQGVGDAGREDKKREGSMQGVGQIGDSVDSISGLARSTCNPQVLKQSSFQNRGPRQHLRTSSALGMEDLLHGNAKTIQANPIHADSDGLMGPCSSSRLPAGHSAPQIDLRAKAESEKLHVHVSTEPEDLNSLGSTKQLHNSSDNQAPLHSMSLSSAPRGPQPPPSLEKSSTIHGPPRSSSTWNYDSSGSASSSRGSTNKPLTSKLARMFSGLSNSLTMRMSELTKGADASSRSKAEGSSSKGGQEGLRGCLVSTEGVEDVSREGVVEEHRAEGLYPPAPGPQHVPPRRSLSCSTLPPLASKASLTTTSTTVPSSKGPPLSQAVNSAQSAAPFTASVFLQQPPAPSPQTTPAFPVPCPPSEGPPSTGSLRSHLSLPQGQSGGRPRLRPSSSIGVAAAAASHSNPNSDVRSLPLPTSLSQQHLCTAGTAPQPTFPLSTDNLHQLSVQQQQQQQQHKMPQQRNTTVGPLGCHSSVSPGNGRPLLLSTPLSSSSLRPSSGLHGHSGPLLRTGPKSTDALNASMVSNTHASPQPPSSLMPAPGKASKYVGGAPQVNTNMLQTNGLVNSNLKGELAGGSPLCGSPPSSYPWVKGDSRQPLLRHGASQGSSPPVPSSFLNPVASELLRTRLSERDAERVLRRHPQLAFKRKKTTQAVKALPTGLQVH</sequence>
<feature type="compositionally biased region" description="Pro residues" evidence="1">
    <location>
        <begin position="616"/>
        <end position="636"/>
    </location>
</feature>
<dbReference type="Proteomes" id="UP000815325">
    <property type="component" value="Unassembled WGS sequence"/>
</dbReference>
<feature type="compositionally biased region" description="Low complexity" evidence="1">
    <location>
        <begin position="572"/>
        <end position="589"/>
    </location>
</feature>
<feature type="compositionally biased region" description="Low complexity" evidence="1">
    <location>
        <begin position="504"/>
        <end position="517"/>
    </location>
</feature>
<gene>
    <name evidence="2" type="ORF">DUNSADRAFT_15024</name>
</gene>
<protein>
    <submittedName>
        <fullName evidence="2">Uncharacterized protein</fullName>
    </submittedName>
</protein>
<feature type="compositionally biased region" description="Low complexity" evidence="1">
    <location>
        <begin position="752"/>
        <end position="781"/>
    </location>
</feature>
<evidence type="ECO:0000313" key="2">
    <source>
        <dbReference type="EMBL" id="KAF5830107.1"/>
    </source>
</evidence>
<feature type="compositionally biased region" description="Low complexity" evidence="1">
    <location>
        <begin position="461"/>
        <end position="471"/>
    </location>
</feature>
<feature type="compositionally biased region" description="Basic and acidic residues" evidence="1">
    <location>
        <begin position="264"/>
        <end position="291"/>
    </location>
</feature>
<feature type="compositionally biased region" description="Low complexity" evidence="1">
    <location>
        <begin position="717"/>
        <end position="733"/>
    </location>
</feature>
<feature type="compositionally biased region" description="Polar residues" evidence="1">
    <location>
        <begin position="442"/>
        <end position="460"/>
    </location>
</feature>
<keyword evidence="3" id="KW-1185">Reference proteome</keyword>
<feature type="region of interest" description="Disordered" evidence="1">
    <location>
        <begin position="30"/>
        <end position="94"/>
    </location>
</feature>
<feature type="compositionally biased region" description="Low complexity" evidence="1">
    <location>
        <begin position="81"/>
        <end position="94"/>
    </location>
</feature>
<feature type="region of interest" description="Disordered" evidence="1">
    <location>
        <begin position="855"/>
        <end position="886"/>
    </location>
</feature>
<organism evidence="2 3">
    <name type="scientific">Dunaliella salina</name>
    <name type="common">Green alga</name>
    <name type="synonym">Protococcus salinus</name>
    <dbReference type="NCBI Taxonomy" id="3046"/>
    <lineage>
        <taxon>Eukaryota</taxon>
        <taxon>Viridiplantae</taxon>
        <taxon>Chlorophyta</taxon>
        <taxon>core chlorophytes</taxon>
        <taxon>Chlorophyceae</taxon>
        <taxon>CS clade</taxon>
        <taxon>Chlamydomonadales</taxon>
        <taxon>Dunaliellaceae</taxon>
        <taxon>Dunaliella</taxon>
    </lineage>
</organism>
<comment type="caution">
    <text evidence="2">The sequence shown here is derived from an EMBL/GenBank/DDBJ whole genome shotgun (WGS) entry which is preliminary data.</text>
</comment>
<feature type="region of interest" description="Disordered" evidence="1">
    <location>
        <begin position="717"/>
        <end position="822"/>
    </location>
</feature>
<feature type="compositionally biased region" description="Polar residues" evidence="1">
    <location>
        <begin position="784"/>
        <end position="801"/>
    </location>
</feature>
<name>A0ABQ7G674_DUNSA</name>
<feature type="region of interest" description="Disordered" evidence="1">
    <location>
        <begin position="613"/>
        <end position="687"/>
    </location>
</feature>
<feature type="region of interest" description="Disordered" evidence="1">
    <location>
        <begin position="146"/>
        <end position="378"/>
    </location>
</feature>
<feature type="compositionally biased region" description="Polar residues" evidence="1">
    <location>
        <begin position="310"/>
        <end position="338"/>
    </location>
</feature>
<feature type="compositionally biased region" description="Basic and acidic residues" evidence="1">
    <location>
        <begin position="534"/>
        <end position="547"/>
    </location>
</feature>
<feature type="region of interest" description="Disordered" evidence="1">
    <location>
        <begin position="390"/>
        <end position="476"/>
    </location>
</feature>
<feature type="compositionally biased region" description="Polar residues" evidence="1">
    <location>
        <begin position="406"/>
        <end position="430"/>
    </location>
</feature>
<evidence type="ECO:0000256" key="1">
    <source>
        <dbReference type="SAM" id="MobiDB-lite"/>
    </source>
</evidence>
<feature type="region of interest" description="Disordered" evidence="1">
    <location>
        <begin position="498"/>
        <end position="601"/>
    </location>
</feature>
<evidence type="ECO:0000313" key="3">
    <source>
        <dbReference type="Proteomes" id="UP000815325"/>
    </source>
</evidence>
<feature type="compositionally biased region" description="Basic and acidic residues" evidence="1">
    <location>
        <begin position="390"/>
        <end position="399"/>
    </location>
</feature>
<accession>A0ABQ7G674</accession>
<feature type="compositionally biased region" description="Low complexity" evidence="1">
    <location>
        <begin position="661"/>
        <end position="676"/>
    </location>
</feature>
<proteinExistence type="predicted"/>
<reference evidence="2" key="1">
    <citation type="submission" date="2017-08" db="EMBL/GenBank/DDBJ databases">
        <authorList>
            <person name="Polle J.E."/>
            <person name="Barry K."/>
            <person name="Cushman J."/>
            <person name="Schmutz J."/>
            <person name="Tran D."/>
            <person name="Hathwaick L.T."/>
            <person name="Yim W.C."/>
            <person name="Jenkins J."/>
            <person name="Mckie-Krisberg Z.M."/>
            <person name="Prochnik S."/>
            <person name="Lindquist E."/>
            <person name="Dockter R.B."/>
            <person name="Adam C."/>
            <person name="Molina H."/>
            <person name="Bunkerborg J."/>
            <person name="Jin E."/>
            <person name="Buchheim M."/>
            <person name="Magnuson J."/>
        </authorList>
    </citation>
    <scope>NUCLEOTIDE SEQUENCE</scope>
    <source>
        <strain evidence="2">CCAP 19/18</strain>
    </source>
</reference>